<protein>
    <submittedName>
        <fullName evidence="1">Uncharacterized protein</fullName>
    </submittedName>
</protein>
<dbReference type="RefSeq" id="WP_011018557.1">
    <property type="nucleotide sequence ID" value="NZ_DUJS01000004.1"/>
</dbReference>
<reference evidence="1" key="1">
    <citation type="journal article" date="2020" name="bioRxiv">
        <title>A rank-normalized archaeal taxonomy based on genome phylogeny resolves widespread incomplete and uneven classifications.</title>
        <authorList>
            <person name="Rinke C."/>
            <person name="Chuvochina M."/>
            <person name="Mussig A.J."/>
            <person name="Chaumeil P.-A."/>
            <person name="Waite D.W."/>
            <person name="Whitman W.B."/>
            <person name="Parks D.H."/>
            <person name="Hugenholtz P."/>
        </authorList>
    </citation>
    <scope>NUCLEOTIDE SEQUENCE</scope>
    <source>
        <strain evidence="1">UBA8853</strain>
    </source>
</reference>
<sequence>MIRSLRTLKRAVVVNPLNPQSLRVLAVEVASDVVTAMAFSVRFSLLWIQCAPHGRDDAVEGAAGYGESLKGRYW</sequence>
<name>A0A832T6T7_9EURY</name>
<evidence type="ECO:0000313" key="2">
    <source>
        <dbReference type="Proteomes" id="UP000619545"/>
    </source>
</evidence>
<dbReference type="GeneID" id="1477488"/>
<accession>A0A832T6T7</accession>
<comment type="caution">
    <text evidence="1">The sequence shown here is derived from an EMBL/GenBank/DDBJ whole genome shotgun (WGS) entry which is preliminary data.</text>
</comment>
<proteinExistence type="predicted"/>
<gene>
    <name evidence="1" type="ORF">HA336_05520</name>
</gene>
<dbReference type="Proteomes" id="UP000619545">
    <property type="component" value="Unassembled WGS sequence"/>
</dbReference>
<organism evidence="1 2">
    <name type="scientific">Methanopyrus kandleri</name>
    <dbReference type="NCBI Taxonomy" id="2320"/>
    <lineage>
        <taxon>Archaea</taxon>
        <taxon>Methanobacteriati</taxon>
        <taxon>Methanobacteriota</taxon>
        <taxon>Methanomada group</taxon>
        <taxon>Methanopyri</taxon>
        <taxon>Methanopyrales</taxon>
        <taxon>Methanopyraceae</taxon>
        <taxon>Methanopyrus</taxon>
    </lineage>
</organism>
<dbReference type="AlphaFoldDB" id="A0A832T6T7"/>
<evidence type="ECO:0000313" key="1">
    <source>
        <dbReference type="EMBL" id="HII70674.1"/>
    </source>
</evidence>
<dbReference type="EMBL" id="DUJS01000004">
    <property type="protein sequence ID" value="HII70674.1"/>
    <property type="molecule type" value="Genomic_DNA"/>
</dbReference>